<keyword evidence="3" id="KW-1185">Reference proteome</keyword>
<evidence type="ECO:0000259" key="1">
    <source>
        <dbReference type="SMART" id="SM00943"/>
    </source>
</evidence>
<comment type="caution">
    <text evidence="2">The sequence shown here is derived from an EMBL/GenBank/DDBJ whole genome shotgun (WGS) entry which is preliminary data.</text>
</comment>
<dbReference type="Proteomes" id="UP000240542">
    <property type="component" value="Unassembled WGS sequence"/>
</dbReference>
<accession>A0A2P8DQW5</accession>
<name>A0A2P8DQW5_9ACTN</name>
<sequence length="220" mass="23514">MADVLSRRKRRRHSATGMLDAALDYAALGWPVCRGVEPGGEGERACACDRMGCPDPAAHPQSAVWGLEATTDHEKIALWWAATPGAGIILPTGRVFDVFDVPAGAGVMALARMGRSRVAAGPVSAVGGRYLFYVATRGAPADEDEWWSCHLDCVPETSIETPGLRWHCRNSYVLAPPSRLPSGATATWIRPPRNGSAPVELPDPIVALDILADACEEFGR</sequence>
<feature type="domain" description="DNA primase/polymerase bifunctional N-terminal" evidence="1">
    <location>
        <begin position="22"/>
        <end position="201"/>
    </location>
</feature>
<gene>
    <name evidence="2" type="ORF">CLV63_103325</name>
</gene>
<dbReference type="OrthoDB" id="3397040at2"/>
<evidence type="ECO:0000313" key="2">
    <source>
        <dbReference type="EMBL" id="PSK99600.1"/>
    </source>
</evidence>
<reference evidence="2 3" key="1">
    <citation type="submission" date="2018-03" db="EMBL/GenBank/DDBJ databases">
        <title>Genomic Encyclopedia of Archaeal and Bacterial Type Strains, Phase II (KMG-II): from individual species to whole genera.</title>
        <authorList>
            <person name="Goeker M."/>
        </authorList>
    </citation>
    <scope>NUCLEOTIDE SEQUENCE [LARGE SCALE GENOMIC DNA]</scope>
    <source>
        <strain evidence="2 3">DSM 45312</strain>
    </source>
</reference>
<organism evidence="2 3">
    <name type="scientific">Murinocardiopsis flavida</name>
    <dbReference type="NCBI Taxonomy" id="645275"/>
    <lineage>
        <taxon>Bacteria</taxon>
        <taxon>Bacillati</taxon>
        <taxon>Actinomycetota</taxon>
        <taxon>Actinomycetes</taxon>
        <taxon>Streptosporangiales</taxon>
        <taxon>Nocardiopsidaceae</taxon>
        <taxon>Murinocardiopsis</taxon>
    </lineage>
</organism>
<dbReference type="RefSeq" id="WP_106581984.1">
    <property type="nucleotide sequence ID" value="NZ_PYGA01000003.1"/>
</dbReference>
<dbReference type="SUPFAM" id="SSF56747">
    <property type="entry name" value="Prim-pol domain"/>
    <property type="match status" value="1"/>
</dbReference>
<proteinExistence type="predicted"/>
<protein>
    <submittedName>
        <fullName evidence="2">Bifunctional DNA primase/polymerase-like protein</fullName>
    </submittedName>
</protein>
<dbReference type="AlphaFoldDB" id="A0A2P8DQW5"/>
<dbReference type="SMART" id="SM00943">
    <property type="entry name" value="Prim-Pol"/>
    <property type="match status" value="1"/>
</dbReference>
<dbReference type="EMBL" id="PYGA01000003">
    <property type="protein sequence ID" value="PSK99600.1"/>
    <property type="molecule type" value="Genomic_DNA"/>
</dbReference>
<evidence type="ECO:0000313" key="3">
    <source>
        <dbReference type="Proteomes" id="UP000240542"/>
    </source>
</evidence>
<dbReference type="Pfam" id="PF09250">
    <property type="entry name" value="Prim-Pol"/>
    <property type="match status" value="1"/>
</dbReference>
<dbReference type="InterPro" id="IPR015330">
    <property type="entry name" value="DNA_primase/pol_bifunc_N"/>
</dbReference>